<sequence>MKVDRFASNDLAKEFAKTLEEKGISAKIFRHARGKRDAEPFVVVQETSS</sequence>
<protein>
    <submittedName>
        <fullName evidence="1">Uncharacterized protein</fullName>
    </submittedName>
</protein>
<dbReference type="Proteomes" id="UP001549143">
    <property type="component" value="Unassembled WGS sequence"/>
</dbReference>
<dbReference type="RefSeq" id="WP_354149821.1">
    <property type="nucleotide sequence ID" value="NZ_JBEPMN010000001.1"/>
</dbReference>
<reference evidence="1 2" key="1">
    <citation type="submission" date="2024-06" db="EMBL/GenBank/DDBJ databases">
        <title>Genomic Encyclopedia of Type Strains, Phase IV (KMG-IV): sequencing the most valuable type-strain genomes for metagenomic binning, comparative biology and taxonomic classification.</title>
        <authorList>
            <person name="Goeker M."/>
        </authorList>
    </citation>
    <scope>NUCLEOTIDE SEQUENCE [LARGE SCALE GENOMIC DNA]</scope>
    <source>
        <strain evidence="1 2">DSM 19730</strain>
    </source>
</reference>
<organism evidence="1 2">
    <name type="scientific">Aquamicrobium ahrensii</name>
    <dbReference type="NCBI Taxonomy" id="469551"/>
    <lineage>
        <taxon>Bacteria</taxon>
        <taxon>Pseudomonadati</taxon>
        <taxon>Pseudomonadota</taxon>
        <taxon>Alphaproteobacteria</taxon>
        <taxon>Hyphomicrobiales</taxon>
        <taxon>Phyllobacteriaceae</taxon>
        <taxon>Aquamicrobium</taxon>
    </lineage>
</organism>
<dbReference type="EMBL" id="JBEPMN010000001">
    <property type="protein sequence ID" value="MET3659900.1"/>
    <property type="molecule type" value="Genomic_DNA"/>
</dbReference>
<keyword evidence="2" id="KW-1185">Reference proteome</keyword>
<evidence type="ECO:0000313" key="2">
    <source>
        <dbReference type="Proteomes" id="UP001549143"/>
    </source>
</evidence>
<proteinExistence type="predicted"/>
<gene>
    <name evidence="1" type="ORF">ABID44_000200</name>
</gene>
<name>A0ABV2KFR4_9HYPH</name>
<comment type="caution">
    <text evidence="1">The sequence shown here is derived from an EMBL/GenBank/DDBJ whole genome shotgun (WGS) entry which is preliminary data.</text>
</comment>
<evidence type="ECO:0000313" key="1">
    <source>
        <dbReference type="EMBL" id="MET3659900.1"/>
    </source>
</evidence>
<accession>A0ABV2KFR4</accession>